<organism evidence="6 7">
    <name type="scientific">Parendozoicomonas callyspongiae</name>
    <dbReference type="NCBI Taxonomy" id="2942213"/>
    <lineage>
        <taxon>Bacteria</taxon>
        <taxon>Pseudomonadati</taxon>
        <taxon>Pseudomonadota</taxon>
        <taxon>Gammaproteobacteria</taxon>
        <taxon>Oceanospirillales</taxon>
        <taxon>Endozoicomonadaceae</taxon>
        <taxon>Parendozoicomonas</taxon>
    </lineage>
</organism>
<evidence type="ECO:0000313" key="7">
    <source>
        <dbReference type="Proteomes" id="UP001203338"/>
    </source>
</evidence>
<dbReference type="Gene3D" id="3.90.1150.10">
    <property type="entry name" value="Aspartate Aminotransferase, domain 1"/>
    <property type="match status" value="1"/>
</dbReference>
<keyword evidence="4" id="KW-0663">Pyridoxal phosphate</keyword>
<comment type="subunit">
    <text evidence="3">Homotetramer.</text>
</comment>
<dbReference type="Proteomes" id="UP001203338">
    <property type="component" value="Unassembled WGS sequence"/>
</dbReference>
<evidence type="ECO:0000313" key="6">
    <source>
        <dbReference type="EMBL" id="MCL6270950.1"/>
    </source>
</evidence>
<dbReference type="InterPro" id="IPR015422">
    <property type="entry name" value="PyrdxlP-dep_Trfase_small"/>
</dbReference>
<proteinExistence type="inferred from homology"/>
<dbReference type="InterPro" id="IPR001597">
    <property type="entry name" value="ArAA_b-elim_lyase/Thr_aldolase"/>
</dbReference>
<comment type="similarity">
    <text evidence="2">Belongs to the threonine aldolase family.</text>
</comment>
<evidence type="ECO:0000256" key="1">
    <source>
        <dbReference type="ARBA" id="ARBA00001933"/>
    </source>
</evidence>
<evidence type="ECO:0000256" key="2">
    <source>
        <dbReference type="ARBA" id="ARBA00006966"/>
    </source>
</evidence>
<dbReference type="InterPro" id="IPR015424">
    <property type="entry name" value="PyrdxlP-dep_Trfase"/>
</dbReference>
<protein>
    <submittedName>
        <fullName evidence="6">Low specificity L-threonine aldolase</fullName>
    </submittedName>
</protein>
<dbReference type="EMBL" id="JAMFLX010000018">
    <property type="protein sequence ID" value="MCL6270950.1"/>
    <property type="molecule type" value="Genomic_DNA"/>
</dbReference>
<reference evidence="6 7" key="1">
    <citation type="submission" date="2022-05" db="EMBL/GenBank/DDBJ databases">
        <authorList>
            <person name="Park J.-S."/>
        </authorList>
    </citation>
    <scope>NUCLEOTIDE SEQUENCE [LARGE SCALE GENOMIC DNA]</scope>
    <source>
        <strain evidence="6 7">2012CJ34-2</strain>
    </source>
</reference>
<comment type="cofactor">
    <cofactor evidence="1">
        <name>pyridoxal 5'-phosphate</name>
        <dbReference type="ChEBI" id="CHEBI:597326"/>
    </cofactor>
</comment>
<feature type="domain" description="Aromatic amino acid beta-eliminating lyase/threonine aldolase" evidence="5">
    <location>
        <begin position="4"/>
        <end position="289"/>
    </location>
</feature>
<comment type="caution">
    <text evidence="6">The sequence shown here is derived from an EMBL/GenBank/DDBJ whole genome shotgun (WGS) entry which is preliminary data.</text>
</comment>
<gene>
    <name evidence="6" type="ORF">M3P05_13550</name>
</gene>
<evidence type="ECO:0000259" key="5">
    <source>
        <dbReference type="Pfam" id="PF01212"/>
    </source>
</evidence>
<dbReference type="SUPFAM" id="SSF53383">
    <property type="entry name" value="PLP-dependent transferases"/>
    <property type="match status" value="1"/>
</dbReference>
<dbReference type="Gene3D" id="3.40.640.10">
    <property type="entry name" value="Type I PLP-dependent aspartate aminotransferase-like (Major domain)"/>
    <property type="match status" value="1"/>
</dbReference>
<dbReference type="PANTHER" id="PTHR48097:SF5">
    <property type="entry name" value="LOW SPECIFICITY L-THREONINE ALDOLASE"/>
    <property type="match status" value="1"/>
</dbReference>
<dbReference type="RefSeq" id="WP_249700259.1">
    <property type="nucleotide sequence ID" value="NZ_JAMFLX010000018.1"/>
</dbReference>
<evidence type="ECO:0000256" key="3">
    <source>
        <dbReference type="ARBA" id="ARBA00011881"/>
    </source>
</evidence>
<sequence length="341" mass="37447">MISFASDNYATAAPEVMQALMEANQGHMPAYGSDPVTEQAVSLIQNSLSTDAPVFFVGTGTAANVLALKVMLKDFESVIAPDNAHIVTHETGAPFHICGTKILTCSGGDSGKITPDQIRRLHHGESKWGIHATSPKVVSITQPTEFGTVYSLEELAAIRSTCDELNLLIHMDGCRLYNAAATLDCSLGEMARYADILCLGGTKAGLMFGEAMVFINQELAENFGHRRKLGLQLMSKMRYVSAQFKALFTEDLGLKLARHANEMTTRLWNGIKDCDGVSAAYPVESNQMFITLPQEMISPLQEKFPFYTFDEELNLVRLITSHDTKPEDVDSFLSLFHSLLK</sequence>
<dbReference type="PANTHER" id="PTHR48097">
    <property type="entry name" value="L-THREONINE ALDOLASE-RELATED"/>
    <property type="match status" value="1"/>
</dbReference>
<keyword evidence="7" id="KW-1185">Reference proteome</keyword>
<evidence type="ECO:0000256" key="4">
    <source>
        <dbReference type="ARBA" id="ARBA00022898"/>
    </source>
</evidence>
<name>A0ABT0PHT2_9GAMM</name>
<dbReference type="InterPro" id="IPR015421">
    <property type="entry name" value="PyrdxlP-dep_Trfase_major"/>
</dbReference>
<dbReference type="Pfam" id="PF01212">
    <property type="entry name" value="Beta_elim_lyase"/>
    <property type="match status" value="1"/>
</dbReference>
<accession>A0ABT0PHT2</accession>